<dbReference type="Proteomes" id="UP001142592">
    <property type="component" value="Unassembled WGS sequence"/>
</dbReference>
<dbReference type="RefSeq" id="WP_010600714.1">
    <property type="nucleotide sequence ID" value="NZ_JAPJUH010000002.1"/>
</dbReference>
<dbReference type="AlphaFoldDB" id="A0A9X3I8M7"/>
<evidence type="ECO:0000313" key="2">
    <source>
        <dbReference type="Proteomes" id="UP001142592"/>
    </source>
</evidence>
<keyword evidence="2" id="KW-1185">Reference proteome</keyword>
<organism evidence="1 2">
    <name type="scientific">Pedobacter agri</name>
    <dbReference type="NCBI Taxonomy" id="454586"/>
    <lineage>
        <taxon>Bacteria</taxon>
        <taxon>Pseudomonadati</taxon>
        <taxon>Bacteroidota</taxon>
        <taxon>Sphingobacteriia</taxon>
        <taxon>Sphingobacteriales</taxon>
        <taxon>Sphingobacteriaceae</taxon>
        <taxon>Pedobacter</taxon>
    </lineage>
</organism>
<proteinExistence type="predicted"/>
<comment type="caution">
    <text evidence="1">The sequence shown here is derived from an EMBL/GenBank/DDBJ whole genome shotgun (WGS) entry which is preliminary data.</text>
</comment>
<evidence type="ECO:0000313" key="1">
    <source>
        <dbReference type="EMBL" id="MCX3264896.1"/>
    </source>
</evidence>
<protein>
    <submittedName>
        <fullName evidence="1">Uncharacterized protein</fullName>
    </submittedName>
</protein>
<name>A0A9X3I8M7_9SPHI</name>
<sequence>MTLKDGVVSRGFFGPKNTKLGYRQTVTSDGVTYEHIYINDANWTMLKYRGKTGGTFTGINKSREGYEWFGMNTDAKGTTTSAVLTVEGQFGSLPAEYDTAARQAGAAAQKAIQDGRSAYLTAMIWDLSATLK</sequence>
<reference evidence="1" key="1">
    <citation type="submission" date="2022-11" db="EMBL/GenBank/DDBJ databases">
        <authorList>
            <person name="Graham C."/>
            <person name="Newman J.D."/>
        </authorList>
    </citation>
    <scope>NUCLEOTIDE SEQUENCE</scope>
    <source>
        <strain evidence="1">DSM 19486</strain>
    </source>
</reference>
<accession>A0A9X3I8M7</accession>
<gene>
    <name evidence="1" type="ORF">OQZ29_09080</name>
</gene>
<dbReference type="EMBL" id="JAPJUH010000002">
    <property type="protein sequence ID" value="MCX3264896.1"/>
    <property type="molecule type" value="Genomic_DNA"/>
</dbReference>